<dbReference type="Pfam" id="PF15007">
    <property type="entry name" value="CEP44"/>
    <property type="match status" value="1"/>
</dbReference>
<keyword evidence="5" id="KW-0963">Cytoplasm</keyword>
<evidence type="ECO:0000256" key="10">
    <source>
        <dbReference type="SAM" id="MobiDB-lite"/>
    </source>
</evidence>
<dbReference type="GO" id="GO:0005813">
    <property type="term" value="C:centrosome"/>
    <property type="evidence" value="ECO:0007669"/>
    <property type="project" value="TreeGrafter"/>
</dbReference>
<proteinExistence type="predicted"/>
<dbReference type="Proteomes" id="UP000693946">
    <property type="component" value="Unassembled WGS sequence"/>
</dbReference>
<dbReference type="GO" id="GO:0010457">
    <property type="term" value="P:centriole-centriole cohesion"/>
    <property type="evidence" value="ECO:0007669"/>
    <property type="project" value="TreeGrafter"/>
</dbReference>
<feature type="domain" description="Centrosomal CEP44" evidence="11">
    <location>
        <begin position="6"/>
        <end position="126"/>
    </location>
</feature>
<dbReference type="InterPro" id="IPR033603">
    <property type="entry name" value="CEP44"/>
</dbReference>
<feature type="coiled-coil region" evidence="9">
    <location>
        <begin position="182"/>
        <end position="226"/>
    </location>
</feature>
<evidence type="ECO:0000256" key="3">
    <source>
        <dbReference type="ARBA" id="ARBA00004647"/>
    </source>
</evidence>
<dbReference type="GO" id="GO:0007099">
    <property type="term" value="P:centriole replication"/>
    <property type="evidence" value="ECO:0007669"/>
    <property type="project" value="TreeGrafter"/>
</dbReference>
<evidence type="ECO:0000256" key="2">
    <source>
        <dbReference type="ARBA" id="ARBA00004214"/>
    </source>
</evidence>
<feature type="region of interest" description="Disordered" evidence="10">
    <location>
        <begin position="151"/>
        <end position="179"/>
    </location>
</feature>
<feature type="region of interest" description="Disordered" evidence="10">
    <location>
        <begin position="309"/>
        <end position="334"/>
    </location>
</feature>
<evidence type="ECO:0000256" key="1">
    <source>
        <dbReference type="ARBA" id="ARBA00004114"/>
    </source>
</evidence>
<comment type="caution">
    <text evidence="12">The sequence shown here is derived from an EMBL/GenBank/DDBJ whole genome shotgun (WGS) entry which is preliminary data.</text>
</comment>
<dbReference type="GO" id="GO:0005814">
    <property type="term" value="C:centriole"/>
    <property type="evidence" value="ECO:0007669"/>
    <property type="project" value="UniProtKB-SubCell"/>
</dbReference>
<evidence type="ECO:0000313" key="13">
    <source>
        <dbReference type="Proteomes" id="UP000693946"/>
    </source>
</evidence>
<keyword evidence="7" id="KW-0206">Cytoskeleton</keyword>
<protein>
    <recommendedName>
        <fullName evidence="4">Centrosomal protein of 44 kDa</fullName>
    </recommendedName>
</protein>
<evidence type="ECO:0000313" key="12">
    <source>
        <dbReference type="EMBL" id="KAG7457274.1"/>
    </source>
</evidence>
<dbReference type="GO" id="GO:0030496">
    <property type="term" value="C:midbody"/>
    <property type="evidence" value="ECO:0007669"/>
    <property type="project" value="UniProtKB-SubCell"/>
</dbReference>
<dbReference type="AlphaFoldDB" id="A0AAV6PDZ4"/>
<dbReference type="PANTHER" id="PTHR31477">
    <property type="entry name" value="CENTROSOMAL PROTEIN OF 44 KDA"/>
    <property type="match status" value="1"/>
</dbReference>
<dbReference type="EMBL" id="JAGKHQ010001385">
    <property type="protein sequence ID" value="KAG7457274.1"/>
    <property type="molecule type" value="Genomic_DNA"/>
</dbReference>
<evidence type="ECO:0000256" key="8">
    <source>
        <dbReference type="ARBA" id="ARBA00046235"/>
    </source>
</evidence>
<evidence type="ECO:0000256" key="7">
    <source>
        <dbReference type="ARBA" id="ARBA00023212"/>
    </source>
</evidence>
<dbReference type="PANTHER" id="PTHR31477:SF1">
    <property type="entry name" value="CENTROSOMAL PROTEIN OF 44 KDA"/>
    <property type="match status" value="1"/>
</dbReference>
<organism evidence="12 13">
    <name type="scientific">Solea senegalensis</name>
    <name type="common">Senegalese sole</name>
    <dbReference type="NCBI Taxonomy" id="28829"/>
    <lineage>
        <taxon>Eukaryota</taxon>
        <taxon>Metazoa</taxon>
        <taxon>Chordata</taxon>
        <taxon>Craniata</taxon>
        <taxon>Vertebrata</taxon>
        <taxon>Euteleostomi</taxon>
        <taxon>Actinopterygii</taxon>
        <taxon>Neopterygii</taxon>
        <taxon>Teleostei</taxon>
        <taxon>Neoteleostei</taxon>
        <taxon>Acanthomorphata</taxon>
        <taxon>Carangaria</taxon>
        <taxon>Pleuronectiformes</taxon>
        <taxon>Pleuronectoidei</taxon>
        <taxon>Soleidae</taxon>
        <taxon>Solea</taxon>
    </lineage>
</organism>
<accession>A0AAV6PDZ4</accession>
<name>A0AAV6PDZ4_SOLSE</name>
<sequence>MLSTGDVHGCLRKLESLLRTIKFPGHVDYDSLSKGDPSAFLPIVSFTLTSLSPPLTEHLIAAGFELTGKTDLRFTDTLYKVLRDIFQYKPILTKQQFLQFGFSQRKISVTCDVINLVMQKHNRLKKVPGKPFVVKHKESCATFATDSCHTLTSPSLSDDVPSPPSPENGASSKSSEWRDEQLSEVKERLSAVEAQLEDLQSGPDRLRVLEKRLQDLEEQRWRNTDEVDDEVLFHRERRQFNKCHRHDDRIPFQDEGGGDIVTVSRQSWENLTSRVLLLETKLELSSTRVNAAPSCSSCSLCGCGAVSSSPQPSAVPQNQEPDSPHSSPSDDLRERLESITNMLKSTSSLLKNTESSSSSFLQMNDE</sequence>
<keyword evidence="13" id="KW-1185">Reference proteome</keyword>
<comment type="function">
    <text evidence="8">Centriole-enriched microtubule-binding protein involved in centriole biogenesis. In collaboration with CEP295 and POC1B, is required for the centriole-to-centrosome conversion by ensuring the formation of bona fide centriole wall. Functions as a linker component that maintains centrosome cohesion. Associates with CROCC and regulates its stability and localization to the centrosome.</text>
</comment>
<dbReference type="GO" id="GO:0000922">
    <property type="term" value="C:spindle pole"/>
    <property type="evidence" value="ECO:0007669"/>
    <property type="project" value="UniProtKB-SubCell"/>
</dbReference>
<gene>
    <name evidence="12" type="ORF">JOB18_035961</name>
</gene>
<reference evidence="12 13" key="1">
    <citation type="journal article" date="2021" name="Sci. Rep.">
        <title>Chromosome anchoring in Senegalese sole (Solea senegalensis) reveals sex-associated markers and genome rearrangements in flatfish.</title>
        <authorList>
            <person name="Guerrero-Cozar I."/>
            <person name="Gomez-Garrido J."/>
            <person name="Berbel C."/>
            <person name="Martinez-Blanch J.F."/>
            <person name="Alioto T."/>
            <person name="Claros M.G."/>
            <person name="Gagnaire P.A."/>
            <person name="Manchado M."/>
        </authorList>
    </citation>
    <scope>NUCLEOTIDE SEQUENCE [LARGE SCALE GENOMIC DNA]</scope>
    <source>
        <strain evidence="12">Sse05_10M</strain>
    </source>
</reference>
<evidence type="ECO:0000256" key="5">
    <source>
        <dbReference type="ARBA" id="ARBA00022490"/>
    </source>
</evidence>
<evidence type="ECO:0000256" key="9">
    <source>
        <dbReference type="SAM" id="Coils"/>
    </source>
</evidence>
<comment type="subcellular location">
    <subcellularLocation>
        <location evidence="1">Cytoplasm</location>
        <location evidence="1">Cytoskeleton</location>
        <location evidence="1">Microtubule organizing center</location>
        <location evidence="1">Centrosome</location>
        <location evidence="1">Centriole</location>
    </subcellularLocation>
    <subcellularLocation>
        <location evidence="3">Cytoplasm</location>
        <location evidence="3">Cytoskeleton</location>
        <location evidence="3">Spindle pole</location>
    </subcellularLocation>
    <subcellularLocation>
        <location evidence="2">Midbody</location>
    </subcellularLocation>
</comment>
<evidence type="ECO:0000259" key="11">
    <source>
        <dbReference type="Pfam" id="PF15007"/>
    </source>
</evidence>
<evidence type="ECO:0000256" key="4">
    <source>
        <dbReference type="ARBA" id="ARBA00014053"/>
    </source>
</evidence>
<keyword evidence="6 9" id="KW-0175">Coiled coil</keyword>
<feature type="region of interest" description="Disordered" evidence="10">
    <location>
        <begin position="346"/>
        <end position="366"/>
    </location>
</feature>
<evidence type="ECO:0000256" key="6">
    <source>
        <dbReference type="ARBA" id="ARBA00023054"/>
    </source>
</evidence>
<dbReference type="InterPro" id="IPR029157">
    <property type="entry name" value="CEP44_CC"/>
</dbReference>